<keyword evidence="1 3" id="KW-0238">DNA-binding</keyword>
<dbReference type="GO" id="GO:0006355">
    <property type="term" value="P:regulation of DNA-templated transcription"/>
    <property type="evidence" value="ECO:0007669"/>
    <property type="project" value="InterPro"/>
</dbReference>
<dbReference type="GO" id="GO:0003677">
    <property type="term" value="F:DNA binding"/>
    <property type="evidence" value="ECO:0007669"/>
    <property type="project" value="UniProtKB-KW"/>
</dbReference>
<name>A0A447QIM6_SERRU</name>
<evidence type="ECO:0000313" key="3">
    <source>
        <dbReference type="EMBL" id="VEA69792.1"/>
    </source>
</evidence>
<dbReference type="Gene3D" id="3.40.50.2300">
    <property type="match status" value="1"/>
</dbReference>
<dbReference type="InterPro" id="IPR016032">
    <property type="entry name" value="Sig_transdc_resp-reg_C-effctor"/>
</dbReference>
<evidence type="ECO:0000259" key="2">
    <source>
        <dbReference type="SMART" id="SM00421"/>
    </source>
</evidence>
<dbReference type="EMBL" id="LR134155">
    <property type="protein sequence ID" value="VEA69792.1"/>
    <property type="molecule type" value="Genomic_DNA"/>
</dbReference>
<evidence type="ECO:0000313" key="4">
    <source>
        <dbReference type="Proteomes" id="UP000271603"/>
    </source>
</evidence>
<dbReference type="AlphaFoldDB" id="A0A447QIM6"/>
<reference evidence="3 4" key="1">
    <citation type="submission" date="2018-12" db="EMBL/GenBank/DDBJ databases">
        <authorList>
            <consortium name="Pathogen Informatics"/>
        </authorList>
    </citation>
    <scope>NUCLEOTIDE SEQUENCE [LARGE SCALE GENOMIC DNA]</scope>
    <source>
        <strain evidence="3 4">NCTC9419</strain>
    </source>
</reference>
<dbReference type="STRING" id="61652.AXX16_1483"/>
<gene>
    <name evidence="3" type="ORF">NCTC9419_01279</name>
</gene>
<feature type="domain" description="HTH luxR-type" evidence="2">
    <location>
        <begin position="153"/>
        <end position="210"/>
    </location>
</feature>
<dbReference type="Proteomes" id="UP000271603">
    <property type="component" value="Chromosome"/>
</dbReference>
<dbReference type="SMART" id="SM00421">
    <property type="entry name" value="HTH_LUXR"/>
    <property type="match status" value="1"/>
</dbReference>
<dbReference type="SUPFAM" id="SSF46894">
    <property type="entry name" value="C-terminal effector domain of the bipartite response regulators"/>
    <property type="match status" value="1"/>
</dbReference>
<proteinExistence type="predicted"/>
<protein>
    <submittedName>
        <fullName evidence="3">DNA-binding transcriptional activator BglJ</fullName>
    </submittedName>
</protein>
<organism evidence="3 4">
    <name type="scientific">Serratia rubidaea</name>
    <name type="common">Serratia marinorubra</name>
    <dbReference type="NCBI Taxonomy" id="61652"/>
    <lineage>
        <taxon>Bacteria</taxon>
        <taxon>Pseudomonadati</taxon>
        <taxon>Pseudomonadota</taxon>
        <taxon>Gammaproteobacteria</taxon>
        <taxon>Enterobacterales</taxon>
        <taxon>Yersiniaceae</taxon>
        <taxon>Serratia</taxon>
    </lineage>
</organism>
<dbReference type="InterPro" id="IPR000792">
    <property type="entry name" value="Tscrpt_reg_LuxR_C"/>
</dbReference>
<accession>A0A447QIM6</accession>
<evidence type="ECO:0000256" key="1">
    <source>
        <dbReference type="ARBA" id="ARBA00023125"/>
    </source>
</evidence>
<sequence>MTVESQSISRIALFVSCQLTAYGLELLLARNLSKKREFWHLGSLSGACRRLLQHADMLVISFSMRQSDWHARLLMLEALRNLRPKMPIVVIIDGYIPFLLQQLNALHIDGIVSQHDSLNEIKDVLTQICVERDPEHHGLKSTLAVQVDACALSQRLSMSELQALRYLLNGHSLLQTATKMRRNKKAIVALKNKAMRKLGISHSAELVAMRGMLENQYRQRLPLSKLCIDSRTSVMAGR</sequence>